<dbReference type="KEGG" id="dpr:Despr_2000"/>
<accession>A0A7U3YMJ9</accession>
<dbReference type="RefSeq" id="WP_015724688.1">
    <property type="nucleotide sequence ID" value="NC_014972.1"/>
</dbReference>
<dbReference type="AlphaFoldDB" id="A0A7U3YMJ9"/>
<sequence length="313" mass="35149">MIVSVSRRTDIPAFYGDWLLNRLHAGVALARNPFNPRQVSRVLLDPRLVNCLVFWTKNPAPLLGRLDEIDRLGYPYYFHFTLTGCGLQLEPRVPDQASLIATFRRLADRIGPDRVLWRFDPIVFTATLTPEHYLQAFDQLARHLRGHTRCCIVSFLSLYAKCRRNLRGIDLLPPAPEEATRFATRLAALAKRHAIRLYACCDSLLQEQCGFEAARCIDGRLVAELIGQPGFRVGKDSSQRPACGCAASVDIGAYNTCPHGCRYCYANTSQQAVIHNRAAHDPHSPLLVGTLIGNETITERKPASGRWVQRPLF</sequence>
<evidence type="ECO:0000313" key="1">
    <source>
        <dbReference type="EMBL" id="ADW18148.1"/>
    </source>
</evidence>
<evidence type="ECO:0000313" key="2">
    <source>
        <dbReference type="Proteomes" id="UP000006365"/>
    </source>
</evidence>
<protein>
    <recommendedName>
        <fullName evidence="3">DNA repair photolyase</fullName>
    </recommendedName>
</protein>
<gene>
    <name evidence="1" type="ordered locus">Despr_2000</name>
</gene>
<keyword evidence="2" id="KW-1185">Reference proteome</keyword>
<reference evidence="1 2" key="1">
    <citation type="journal article" date="2011" name="Stand. Genomic Sci.">
        <title>Complete genome sequence of Desulfobulbus propionicus type strain (1pr3).</title>
        <authorList>
            <person name="Pagani I."/>
            <person name="Lapidus A."/>
            <person name="Nolan M."/>
            <person name="Lucas S."/>
            <person name="Hammon N."/>
            <person name="Deshpande S."/>
            <person name="Cheng J.F."/>
            <person name="Chertkov O."/>
            <person name="Davenport K."/>
            <person name="Tapia R."/>
            <person name="Han C."/>
            <person name="Goodwin L."/>
            <person name="Pitluck S."/>
            <person name="Liolios K."/>
            <person name="Mavromatis K."/>
            <person name="Ivanova N."/>
            <person name="Mikhailova N."/>
            <person name="Pati A."/>
            <person name="Chen A."/>
            <person name="Palaniappan K."/>
            <person name="Land M."/>
            <person name="Hauser L."/>
            <person name="Chang Y.J."/>
            <person name="Jeffries C.D."/>
            <person name="Detter J.C."/>
            <person name="Brambilla E."/>
            <person name="Kannan K.P."/>
            <person name="Djao O.D."/>
            <person name="Rohde M."/>
            <person name="Pukall R."/>
            <person name="Spring S."/>
            <person name="Goker M."/>
            <person name="Sikorski J."/>
            <person name="Woyke T."/>
            <person name="Bristow J."/>
            <person name="Eisen J.A."/>
            <person name="Markowitz V."/>
            <person name="Hugenholtz P."/>
            <person name="Kyrpides N.C."/>
            <person name="Klenk H.P."/>
        </authorList>
    </citation>
    <scope>NUCLEOTIDE SEQUENCE [LARGE SCALE GENOMIC DNA]</scope>
    <source>
        <strain evidence="2">ATCC 33891 / DSM 2032 / 1pr3</strain>
    </source>
</reference>
<dbReference type="Proteomes" id="UP000006365">
    <property type="component" value="Chromosome"/>
</dbReference>
<organism evidence="1 2">
    <name type="scientific">Desulfobulbus propionicus (strain ATCC 33891 / DSM 2032 / VKM B-1956 / 1pr3)</name>
    <dbReference type="NCBI Taxonomy" id="577650"/>
    <lineage>
        <taxon>Bacteria</taxon>
        <taxon>Pseudomonadati</taxon>
        <taxon>Thermodesulfobacteriota</taxon>
        <taxon>Desulfobulbia</taxon>
        <taxon>Desulfobulbales</taxon>
        <taxon>Desulfobulbaceae</taxon>
        <taxon>Desulfobulbus</taxon>
    </lineage>
</organism>
<name>A0A7U3YMJ9_DESPD</name>
<proteinExistence type="predicted"/>
<evidence type="ECO:0008006" key="3">
    <source>
        <dbReference type="Google" id="ProtNLM"/>
    </source>
</evidence>
<dbReference type="EMBL" id="CP002364">
    <property type="protein sequence ID" value="ADW18148.1"/>
    <property type="molecule type" value="Genomic_DNA"/>
</dbReference>
<dbReference type="Pfam" id="PF08902">
    <property type="entry name" value="DUF1848"/>
    <property type="match status" value="1"/>
</dbReference>
<dbReference type="InterPro" id="IPR014998">
    <property type="entry name" value="DUF1848"/>
</dbReference>